<dbReference type="EMBL" id="BTSY01000006">
    <property type="protein sequence ID" value="GMT33496.1"/>
    <property type="molecule type" value="Genomic_DNA"/>
</dbReference>
<protein>
    <submittedName>
        <fullName evidence="2">Uncharacterized protein</fullName>
    </submittedName>
</protein>
<dbReference type="Proteomes" id="UP001432322">
    <property type="component" value="Unassembled WGS sequence"/>
</dbReference>
<gene>
    <name evidence="2" type="ORF">PFISCL1PPCAC_24793</name>
</gene>
<feature type="compositionally biased region" description="Low complexity" evidence="1">
    <location>
        <begin position="1"/>
        <end position="12"/>
    </location>
</feature>
<feature type="non-terminal residue" evidence="2">
    <location>
        <position position="1"/>
    </location>
</feature>
<evidence type="ECO:0000313" key="2">
    <source>
        <dbReference type="EMBL" id="GMT33496.1"/>
    </source>
</evidence>
<feature type="compositionally biased region" description="Basic and acidic residues" evidence="1">
    <location>
        <begin position="56"/>
        <end position="85"/>
    </location>
</feature>
<evidence type="ECO:0000313" key="3">
    <source>
        <dbReference type="Proteomes" id="UP001432322"/>
    </source>
</evidence>
<dbReference type="AlphaFoldDB" id="A0AAV5WMH6"/>
<keyword evidence="3" id="KW-1185">Reference proteome</keyword>
<evidence type="ECO:0000256" key="1">
    <source>
        <dbReference type="SAM" id="MobiDB-lite"/>
    </source>
</evidence>
<sequence>SFSSTSSPRIPSMLGEDDSNDFFLQQFDEQKKRLESSTLGPFKRRRPSTISNSIERSVERDEPSGESRRITTEKTVDEGPEKEEFHPRRAFVPSLPSHRIENSLPITSSPIGRNLTLDELRISRAQSAMDREISEALKTKSVDDLLREQIRRINEEDDGRR</sequence>
<feature type="region of interest" description="Disordered" evidence="1">
    <location>
        <begin position="1"/>
        <end position="85"/>
    </location>
</feature>
<feature type="non-terminal residue" evidence="2">
    <location>
        <position position="161"/>
    </location>
</feature>
<proteinExistence type="predicted"/>
<organism evidence="2 3">
    <name type="scientific">Pristionchus fissidentatus</name>
    <dbReference type="NCBI Taxonomy" id="1538716"/>
    <lineage>
        <taxon>Eukaryota</taxon>
        <taxon>Metazoa</taxon>
        <taxon>Ecdysozoa</taxon>
        <taxon>Nematoda</taxon>
        <taxon>Chromadorea</taxon>
        <taxon>Rhabditida</taxon>
        <taxon>Rhabditina</taxon>
        <taxon>Diplogasteromorpha</taxon>
        <taxon>Diplogasteroidea</taxon>
        <taxon>Neodiplogasteridae</taxon>
        <taxon>Pristionchus</taxon>
    </lineage>
</organism>
<reference evidence="2" key="1">
    <citation type="submission" date="2023-10" db="EMBL/GenBank/DDBJ databases">
        <title>Genome assembly of Pristionchus species.</title>
        <authorList>
            <person name="Yoshida K."/>
            <person name="Sommer R.J."/>
        </authorList>
    </citation>
    <scope>NUCLEOTIDE SEQUENCE</scope>
    <source>
        <strain evidence="2">RS5133</strain>
    </source>
</reference>
<accession>A0AAV5WMH6</accession>
<comment type="caution">
    <text evidence="2">The sequence shown here is derived from an EMBL/GenBank/DDBJ whole genome shotgun (WGS) entry which is preliminary data.</text>
</comment>
<name>A0AAV5WMH6_9BILA</name>